<evidence type="ECO:0000313" key="2">
    <source>
        <dbReference type="EMBL" id="KAA8561296.1"/>
    </source>
</evidence>
<name>A0A5M9IZW3_9PSED</name>
<evidence type="ECO:0000256" key="1">
    <source>
        <dbReference type="SAM" id="Coils"/>
    </source>
</evidence>
<dbReference type="Proteomes" id="UP000323425">
    <property type="component" value="Unassembled WGS sequence"/>
</dbReference>
<feature type="coiled-coil region" evidence="1">
    <location>
        <begin position="98"/>
        <end position="125"/>
    </location>
</feature>
<accession>A0A5M9IZW3</accession>
<keyword evidence="1" id="KW-0175">Coiled coil</keyword>
<reference evidence="2 3" key="1">
    <citation type="journal article" date="2018" name="Plant Biotechnol. Rep.">
        <title>Diversity and antifungal activity of endophytic bacteria associated with Panax ginseng seedlings.</title>
        <authorList>
            <person name="Park J.M."/>
            <person name="Hong C.E."/>
            <person name="Jo S.H."/>
        </authorList>
    </citation>
    <scope>NUCLEOTIDE SEQUENCE [LARGE SCALE GENOMIC DNA]</scope>
    <source>
        <strain evidence="2 3">PgKB38</strain>
    </source>
</reference>
<organism evidence="2 3">
    <name type="scientific">Pseudomonas extremaustralis</name>
    <dbReference type="NCBI Taxonomy" id="359110"/>
    <lineage>
        <taxon>Bacteria</taxon>
        <taxon>Pseudomonadati</taxon>
        <taxon>Pseudomonadota</taxon>
        <taxon>Gammaproteobacteria</taxon>
        <taxon>Pseudomonadales</taxon>
        <taxon>Pseudomonadaceae</taxon>
        <taxon>Pseudomonas</taxon>
    </lineage>
</organism>
<comment type="caution">
    <text evidence="2">The sequence shown here is derived from an EMBL/GenBank/DDBJ whole genome shotgun (WGS) entry which is preliminary data.</text>
</comment>
<dbReference type="AlphaFoldDB" id="A0A5M9IZW3"/>
<evidence type="ECO:0000313" key="3">
    <source>
        <dbReference type="Proteomes" id="UP000323425"/>
    </source>
</evidence>
<gene>
    <name evidence="2" type="ORF">FX985_01348</name>
</gene>
<dbReference type="RefSeq" id="WP_143507949.1">
    <property type="nucleotide sequence ID" value="NZ_VTFH01000001.1"/>
</dbReference>
<dbReference type="EMBL" id="VTFH01000001">
    <property type="protein sequence ID" value="KAA8561296.1"/>
    <property type="molecule type" value="Genomic_DNA"/>
</dbReference>
<protein>
    <submittedName>
        <fullName evidence="2">Uncharacterized protein</fullName>
    </submittedName>
</protein>
<sequence length="128" mass="14631">MNKAEQAGKIGGLVGGFKRRERQRFLVIFIKLVEMEEFPDLKLTSCLAKKLIAAFSGCKSISNDVLIKEFGKPGNKVKQQNLDDIVLALTERYSETYKSLWNDAKKKIEDDANEYKRQKIQEMRASIS</sequence>
<proteinExistence type="predicted"/>